<keyword evidence="2" id="KW-0472">Membrane</keyword>
<dbReference type="Proteomes" id="UP000023152">
    <property type="component" value="Unassembled WGS sequence"/>
</dbReference>
<evidence type="ECO:0000256" key="2">
    <source>
        <dbReference type="SAM" id="Phobius"/>
    </source>
</evidence>
<feature type="region of interest" description="Disordered" evidence="1">
    <location>
        <begin position="1"/>
        <end position="79"/>
    </location>
</feature>
<evidence type="ECO:0000313" key="4">
    <source>
        <dbReference type="Proteomes" id="UP000023152"/>
    </source>
</evidence>
<reference evidence="3 4" key="1">
    <citation type="journal article" date="2013" name="Curr. Biol.">
        <title>The Genome of the Foraminiferan Reticulomyxa filosa.</title>
        <authorList>
            <person name="Glockner G."/>
            <person name="Hulsmann N."/>
            <person name="Schleicher M."/>
            <person name="Noegel A.A."/>
            <person name="Eichinger L."/>
            <person name="Gallinger C."/>
            <person name="Pawlowski J."/>
            <person name="Sierra R."/>
            <person name="Euteneuer U."/>
            <person name="Pillet L."/>
            <person name="Moustafa A."/>
            <person name="Platzer M."/>
            <person name="Groth M."/>
            <person name="Szafranski K."/>
            <person name="Schliwa M."/>
        </authorList>
    </citation>
    <scope>NUCLEOTIDE SEQUENCE [LARGE SCALE GENOMIC DNA]</scope>
</reference>
<evidence type="ECO:0000313" key="3">
    <source>
        <dbReference type="EMBL" id="ETO33835.1"/>
    </source>
</evidence>
<protein>
    <submittedName>
        <fullName evidence="3">Uncharacterized protein</fullName>
    </submittedName>
</protein>
<name>X6P5K5_RETFI</name>
<feature type="compositionally biased region" description="Basic and acidic residues" evidence="1">
    <location>
        <begin position="61"/>
        <end position="71"/>
    </location>
</feature>
<comment type="caution">
    <text evidence="3">The sequence shown here is derived from an EMBL/GenBank/DDBJ whole genome shotgun (WGS) entry which is preliminary data.</text>
</comment>
<proteinExistence type="predicted"/>
<accession>X6P5K5</accession>
<sequence length="225" mass="26448">MDDQVEQRRYIYQHISTPPRTPQSEKRKSPSSNISLESKMESSLKIASPPKFKSRPSRPTQRKDQARRQEQPAKTNKPKVIEQIVKKENCLMKKEINMNRRITKIELGKYYEKIKIEKEEKVKMMKILKPHSSQYQGGLTLIAILAILIYILSLGFALFYGANVAIQKWRQPLPTNIKINNYGIISIDWDGLDSYDKCYYYEDCIKNNIKFIIKNLKKVLIFIIY</sequence>
<keyword evidence="2" id="KW-0812">Transmembrane</keyword>
<dbReference type="EMBL" id="ASPP01003107">
    <property type="protein sequence ID" value="ETO33835.1"/>
    <property type="molecule type" value="Genomic_DNA"/>
</dbReference>
<dbReference type="AlphaFoldDB" id="X6P5K5"/>
<gene>
    <name evidence="3" type="ORF">RFI_03267</name>
</gene>
<keyword evidence="2" id="KW-1133">Transmembrane helix</keyword>
<feature type="transmembrane region" description="Helical" evidence="2">
    <location>
        <begin position="139"/>
        <end position="162"/>
    </location>
</feature>
<evidence type="ECO:0000256" key="1">
    <source>
        <dbReference type="SAM" id="MobiDB-lite"/>
    </source>
</evidence>
<keyword evidence="4" id="KW-1185">Reference proteome</keyword>
<organism evidence="3 4">
    <name type="scientific">Reticulomyxa filosa</name>
    <dbReference type="NCBI Taxonomy" id="46433"/>
    <lineage>
        <taxon>Eukaryota</taxon>
        <taxon>Sar</taxon>
        <taxon>Rhizaria</taxon>
        <taxon>Retaria</taxon>
        <taxon>Foraminifera</taxon>
        <taxon>Monothalamids</taxon>
        <taxon>Reticulomyxidae</taxon>
        <taxon>Reticulomyxa</taxon>
    </lineage>
</organism>